<dbReference type="Gene3D" id="2.60.120.1140">
    <property type="entry name" value="Protein of unknown function DUF192"/>
    <property type="match status" value="1"/>
</dbReference>
<name>A0ABW8T659_9CLOT</name>
<dbReference type="InterPro" id="IPR038695">
    <property type="entry name" value="Saro_0823-like_sf"/>
</dbReference>
<accession>A0ABW8T659</accession>
<protein>
    <submittedName>
        <fullName evidence="1">DUF192 domain-containing protein</fullName>
    </submittedName>
</protein>
<evidence type="ECO:0000313" key="2">
    <source>
        <dbReference type="Proteomes" id="UP001623591"/>
    </source>
</evidence>
<dbReference type="InterPro" id="IPR003795">
    <property type="entry name" value="DUF192"/>
</dbReference>
<proteinExistence type="predicted"/>
<dbReference type="RefSeq" id="WP_406770203.1">
    <property type="nucleotide sequence ID" value="NZ_JBJHZZ010000009.1"/>
</dbReference>
<reference evidence="1 2" key="1">
    <citation type="submission" date="2024-11" db="EMBL/GenBank/DDBJ databases">
        <authorList>
            <person name="Heng Y.C."/>
            <person name="Lim A.C.H."/>
            <person name="Lee J.K.Y."/>
            <person name="Kittelmann S."/>
        </authorList>
    </citation>
    <scope>NUCLEOTIDE SEQUENCE [LARGE SCALE GENOMIC DNA]</scope>
    <source>
        <strain evidence="1 2">WILCCON 0185</strain>
    </source>
</reference>
<dbReference type="Pfam" id="PF02643">
    <property type="entry name" value="DUF192"/>
    <property type="match status" value="1"/>
</dbReference>
<keyword evidence="2" id="KW-1185">Reference proteome</keyword>
<comment type="caution">
    <text evidence="1">The sequence shown here is derived from an EMBL/GenBank/DDBJ whole genome shotgun (WGS) entry which is preliminary data.</text>
</comment>
<organism evidence="1 2">
    <name type="scientific">Candidatus Clostridium stratigraminis</name>
    <dbReference type="NCBI Taxonomy" id="3381661"/>
    <lineage>
        <taxon>Bacteria</taxon>
        <taxon>Bacillati</taxon>
        <taxon>Bacillota</taxon>
        <taxon>Clostridia</taxon>
        <taxon>Eubacteriales</taxon>
        <taxon>Clostridiaceae</taxon>
        <taxon>Clostridium</taxon>
    </lineage>
</organism>
<dbReference type="EMBL" id="JBJHZZ010000009">
    <property type="protein sequence ID" value="MFL0247771.1"/>
    <property type="molecule type" value="Genomic_DNA"/>
</dbReference>
<dbReference type="PANTHER" id="PTHR37953:SF1">
    <property type="entry name" value="UPF0127 PROTEIN MJ1496"/>
    <property type="match status" value="1"/>
</dbReference>
<dbReference type="PANTHER" id="PTHR37953">
    <property type="entry name" value="UPF0127 PROTEIN MJ1496"/>
    <property type="match status" value="1"/>
</dbReference>
<dbReference type="Proteomes" id="UP001623591">
    <property type="component" value="Unassembled WGS sequence"/>
</dbReference>
<gene>
    <name evidence="1" type="ORF">ACJDUG_12395</name>
</gene>
<sequence length="112" mass="12789">MIKNITKNENICKDVLIANNFFKRLKGLMFTKEMSPDTSMYISHCNQIHTFFMNYNIDVLYLNKNSIIVEIDENMKPGKIGRKVKDAVSVVELKGGTISKTNLKIGQAVIIY</sequence>
<evidence type="ECO:0000313" key="1">
    <source>
        <dbReference type="EMBL" id="MFL0247771.1"/>
    </source>
</evidence>